<reference evidence="3 4" key="1">
    <citation type="submission" date="2024-11" db="EMBL/GenBank/DDBJ databases">
        <title>Chromosome-level genome assembly of Eucalyptus globulus Labill. provides insights into its genome evolution.</title>
        <authorList>
            <person name="Li X."/>
        </authorList>
    </citation>
    <scope>NUCLEOTIDE SEQUENCE [LARGE SCALE GENOMIC DNA]</scope>
    <source>
        <strain evidence="3">CL2024</strain>
        <tissue evidence="3">Fresh tender leaves</tissue>
    </source>
</reference>
<organism evidence="3 4">
    <name type="scientific">Eucalyptus globulus</name>
    <name type="common">Tasmanian blue gum</name>
    <dbReference type="NCBI Taxonomy" id="34317"/>
    <lineage>
        <taxon>Eukaryota</taxon>
        <taxon>Viridiplantae</taxon>
        <taxon>Streptophyta</taxon>
        <taxon>Embryophyta</taxon>
        <taxon>Tracheophyta</taxon>
        <taxon>Spermatophyta</taxon>
        <taxon>Magnoliopsida</taxon>
        <taxon>eudicotyledons</taxon>
        <taxon>Gunneridae</taxon>
        <taxon>Pentapetalae</taxon>
        <taxon>rosids</taxon>
        <taxon>malvids</taxon>
        <taxon>Myrtales</taxon>
        <taxon>Myrtaceae</taxon>
        <taxon>Myrtoideae</taxon>
        <taxon>Eucalypteae</taxon>
        <taxon>Eucalyptus</taxon>
    </lineage>
</organism>
<dbReference type="SUPFAM" id="SSF49562">
    <property type="entry name" value="C2 domain (Calcium/lipid-binding domain, CaLB)"/>
    <property type="match status" value="1"/>
</dbReference>
<feature type="compositionally biased region" description="Pro residues" evidence="1">
    <location>
        <begin position="147"/>
        <end position="161"/>
    </location>
</feature>
<dbReference type="PANTHER" id="PTHR32246:SF173">
    <property type="entry name" value="C2 DOMAIN-CONTAINING PROTEIN"/>
    <property type="match status" value="1"/>
</dbReference>
<evidence type="ECO:0000313" key="4">
    <source>
        <dbReference type="Proteomes" id="UP001634007"/>
    </source>
</evidence>
<dbReference type="EMBL" id="JBJKBG010000002">
    <property type="protein sequence ID" value="KAL3750102.1"/>
    <property type="molecule type" value="Genomic_DNA"/>
</dbReference>
<dbReference type="InterPro" id="IPR035892">
    <property type="entry name" value="C2_domain_sf"/>
</dbReference>
<feature type="region of interest" description="Disordered" evidence="1">
    <location>
        <begin position="36"/>
        <end position="56"/>
    </location>
</feature>
<accession>A0ABD3LF82</accession>
<keyword evidence="4" id="KW-1185">Reference proteome</keyword>
<dbReference type="Gene3D" id="2.60.40.150">
    <property type="entry name" value="C2 domain"/>
    <property type="match status" value="1"/>
</dbReference>
<dbReference type="Proteomes" id="UP001634007">
    <property type="component" value="Unassembled WGS sequence"/>
</dbReference>
<gene>
    <name evidence="3" type="ORF">ACJRO7_011133</name>
</gene>
<feature type="domain" description="C2" evidence="2">
    <location>
        <begin position="1"/>
        <end position="115"/>
    </location>
</feature>
<dbReference type="PROSITE" id="PS50004">
    <property type="entry name" value="C2"/>
    <property type="match status" value="1"/>
</dbReference>
<dbReference type="PANTHER" id="PTHR32246">
    <property type="entry name" value="INGRESSION PROTEIN FIC1"/>
    <property type="match status" value="1"/>
</dbReference>
<dbReference type="InterPro" id="IPR000008">
    <property type="entry name" value="C2_dom"/>
</dbReference>
<dbReference type="Pfam" id="PF00168">
    <property type="entry name" value="C2"/>
    <property type="match status" value="1"/>
</dbReference>
<dbReference type="InterPro" id="IPR044750">
    <property type="entry name" value="C2_SRC2/BAP"/>
</dbReference>
<dbReference type="SMART" id="SM00239">
    <property type="entry name" value="C2"/>
    <property type="match status" value="1"/>
</dbReference>
<dbReference type="CDD" id="cd04051">
    <property type="entry name" value="C2_SRC2_like"/>
    <property type="match status" value="1"/>
</dbReference>
<evidence type="ECO:0000256" key="1">
    <source>
        <dbReference type="SAM" id="MobiDB-lite"/>
    </source>
</evidence>
<feature type="compositionally biased region" description="Basic residues" evidence="1">
    <location>
        <begin position="41"/>
        <end position="53"/>
    </location>
</feature>
<evidence type="ECO:0000313" key="3">
    <source>
        <dbReference type="EMBL" id="KAL3750102.1"/>
    </source>
</evidence>
<proteinExistence type="predicted"/>
<comment type="caution">
    <text evidence="3">The sequence shown here is derived from an EMBL/GenBank/DDBJ whole genome shotgun (WGS) entry which is preliminary data.</text>
</comment>
<protein>
    <recommendedName>
        <fullName evidence="2">C2 domain-containing protein</fullName>
    </recommendedName>
</protein>
<feature type="region of interest" description="Disordered" evidence="1">
    <location>
        <begin position="147"/>
        <end position="205"/>
    </location>
</feature>
<name>A0ABD3LF82_EUCGL</name>
<evidence type="ECO:0000259" key="2">
    <source>
        <dbReference type="PROSITE" id="PS50004"/>
    </source>
</evidence>
<sequence>MECRHLMVTVMSAKDLKNANIFGKMNPYVAASLSGVADKRQKSKQRTPVHKHGGTSPRWGHPLYFTIDEAAARVGGLKLKFKIKAVKTLGSDKEVGRVEVPVKELLEQGGDGKPTVMSYSLRLLSGKTKGVLELSFKFGKRFTLVTPPPPDEPVTGYPPLPMHGAGLHPPPAGHGDPSQEYPPDAAPGYGYLPQGDAPPPPGYGYPPEGYGYPLAAYQQMPSDGGNSWLGLAKGLFPQLPIRDMISDALEAAAKNDGFDDALDMNN</sequence>
<dbReference type="AlphaFoldDB" id="A0ABD3LF82"/>